<reference evidence="11" key="3">
    <citation type="submission" date="2025-09" db="UniProtKB">
        <authorList>
            <consortium name="Ensembl"/>
        </authorList>
    </citation>
    <scope>IDENTIFICATION</scope>
</reference>
<evidence type="ECO:0000256" key="8">
    <source>
        <dbReference type="SAM" id="MobiDB-lite"/>
    </source>
</evidence>
<dbReference type="Gene3D" id="2.30.30.40">
    <property type="entry name" value="SH3 Domains"/>
    <property type="match status" value="1"/>
</dbReference>
<dbReference type="GO" id="GO:0030838">
    <property type="term" value="P:positive regulation of actin filament polymerization"/>
    <property type="evidence" value="ECO:0007669"/>
    <property type="project" value="TreeGrafter"/>
</dbReference>
<dbReference type="AlphaFoldDB" id="H2ZSA0"/>
<evidence type="ECO:0000313" key="11">
    <source>
        <dbReference type="Ensembl" id="ENSLACP00000000271.1"/>
    </source>
</evidence>
<dbReference type="GO" id="GO:0005654">
    <property type="term" value="C:nucleoplasm"/>
    <property type="evidence" value="ECO:0007669"/>
    <property type="project" value="TreeGrafter"/>
</dbReference>
<feature type="domain" description="SH3" evidence="9">
    <location>
        <begin position="214"/>
        <end position="278"/>
    </location>
</feature>
<dbReference type="PROSITE" id="PS50002">
    <property type="entry name" value="SH3"/>
    <property type="match status" value="1"/>
</dbReference>
<organism evidence="11 12">
    <name type="scientific">Latimeria chalumnae</name>
    <name type="common">Coelacanth</name>
    <dbReference type="NCBI Taxonomy" id="7897"/>
    <lineage>
        <taxon>Eukaryota</taxon>
        <taxon>Metazoa</taxon>
        <taxon>Chordata</taxon>
        <taxon>Craniata</taxon>
        <taxon>Vertebrata</taxon>
        <taxon>Euteleostomi</taxon>
        <taxon>Coelacanthiformes</taxon>
        <taxon>Coelacanthidae</taxon>
        <taxon>Latimeria</taxon>
    </lineage>
</organism>
<evidence type="ECO:0000256" key="6">
    <source>
        <dbReference type="ARBA" id="ARBA00023212"/>
    </source>
</evidence>
<dbReference type="Gene3D" id="1.20.1270.60">
    <property type="entry name" value="Arfaptin homology (AH) domain/BAR domain"/>
    <property type="match status" value="1"/>
</dbReference>
<keyword evidence="2 7" id="KW-0728">SH3 domain</keyword>
<evidence type="ECO:0000259" key="10">
    <source>
        <dbReference type="PROSITE" id="PS51338"/>
    </source>
</evidence>
<sequence length="284" mass="31582">VFQYVELISSKQSELDQFVAEGYKAALTEERRRYCFLVDRQCVVSKNFSTYHGKVKDLLTHKYPAWQQSCTQPTKLPERAMALVKQTAANTSTPVISDPLPSSKPVPVPAELAPLVGGGGLALGPFFVPHWGCPSAPGGQDRDISWSGRCQRAHQPLPPQPLLSQHPPLPRSSEVYSSTLPMPRKLSSENRLATLVEHRTLPRINPLSVLPPRPERRKVEAVFPHTAGSASCTLLSFSEGDVITLLVPEARDGWHYGENETTKMKGWFPFSYTRPLLSKDMSDR</sequence>
<evidence type="ECO:0000256" key="2">
    <source>
        <dbReference type="ARBA" id="ARBA00022443"/>
    </source>
</evidence>
<reference evidence="11" key="2">
    <citation type="submission" date="2025-08" db="UniProtKB">
        <authorList>
            <consortium name="Ensembl"/>
        </authorList>
    </citation>
    <scope>IDENTIFICATION</scope>
</reference>
<comment type="subcellular location">
    <subcellularLocation>
        <location evidence="1">Cytoplasm</location>
        <location evidence="1">Cytoskeleton</location>
    </subcellularLocation>
</comment>
<evidence type="ECO:0000256" key="1">
    <source>
        <dbReference type="ARBA" id="ARBA00004245"/>
    </source>
</evidence>
<dbReference type="InterPro" id="IPR036028">
    <property type="entry name" value="SH3-like_dom_sf"/>
</dbReference>
<dbReference type="Ensembl" id="ENSLACT00000000273.1">
    <property type="protein sequence ID" value="ENSLACP00000000271.1"/>
    <property type="gene ID" value="ENSLACG00000000243.1"/>
</dbReference>
<dbReference type="HOGENOM" id="CLU_025877_0_0_1"/>
<keyword evidence="12" id="KW-1185">Reference proteome</keyword>
<dbReference type="eggNOG" id="ENOG502QUPT">
    <property type="taxonomic scope" value="Eukaryota"/>
</dbReference>
<dbReference type="InterPro" id="IPR013606">
    <property type="entry name" value="I-BAR_dom"/>
</dbReference>
<keyword evidence="6" id="KW-0206">Cytoskeleton</keyword>
<name>H2ZSA0_LATCH</name>
<dbReference type="PANTHER" id="PTHR14206:SF6">
    <property type="entry name" value="BRAIN-SPECIFIC ANGIOGENESIS INHIBITOR 1-ASSOCIATED PROTEIN 2"/>
    <property type="match status" value="1"/>
</dbReference>
<dbReference type="InterPro" id="IPR027681">
    <property type="entry name" value="IRSp53/IRTKS/Pinkbar"/>
</dbReference>
<keyword evidence="3" id="KW-0963">Cytoplasm</keyword>
<dbReference type="SUPFAM" id="SSF103657">
    <property type="entry name" value="BAR/IMD domain-like"/>
    <property type="match status" value="1"/>
</dbReference>
<evidence type="ECO:0000256" key="5">
    <source>
        <dbReference type="ARBA" id="ARBA00023054"/>
    </source>
</evidence>
<dbReference type="SUPFAM" id="SSF50044">
    <property type="entry name" value="SH3-domain"/>
    <property type="match status" value="1"/>
</dbReference>
<dbReference type="InterPro" id="IPR027267">
    <property type="entry name" value="AH/BAR_dom_sf"/>
</dbReference>
<dbReference type="InParanoid" id="H2ZSA0"/>
<dbReference type="GeneTree" id="ENSGT00940000153560"/>
<dbReference type="Pfam" id="PF14604">
    <property type="entry name" value="SH3_9"/>
    <property type="match status" value="1"/>
</dbReference>
<dbReference type="GO" id="GO:0005829">
    <property type="term" value="C:cytosol"/>
    <property type="evidence" value="ECO:0007669"/>
    <property type="project" value="TreeGrafter"/>
</dbReference>
<accession>H2ZSA0</accession>
<dbReference type="GO" id="GO:0051764">
    <property type="term" value="P:actin crosslink formation"/>
    <property type="evidence" value="ECO:0007669"/>
    <property type="project" value="TreeGrafter"/>
</dbReference>
<dbReference type="PANTHER" id="PTHR14206">
    <property type="entry name" value="BRAIN-SPECIFIC ANGIOGENESIS INHIBITOR 1-ASSOCIATED PROTEIN 2"/>
    <property type="match status" value="1"/>
</dbReference>
<dbReference type="EMBL" id="AFYH01268576">
    <property type="status" value="NOT_ANNOTATED_CDS"/>
    <property type="molecule type" value="Genomic_DNA"/>
</dbReference>
<dbReference type="OMA" id="XNPFANV"/>
<feature type="domain" description="IMD" evidence="10">
    <location>
        <begin position="1"/>
        <end position="90"/>
    </location>
</feature>
<dbReference type="SMART" id="SM00326">
    <property type="entry name" value="SH3"/>
    <property type="match status" value="1"/>
</dbReference>
<evidence type="ECO:0000259" key="9">
    <source>
        <dbReference type="PROSITE" id="PS50002"/>
    </source>
</evidence>
<reference evidence="12" key="1">
    <citation type="submission" date="2011-08" db="EMBL/GenBank/DDBJ databases">
        <title>The draft genome of Latimeria chalumnae.</title>
        <authorList>
            <person name="Di Palma F."/>
            <person name="Alfoldi J."/>
            <person name="Johnson J."/>
            <person name="Berlin A."/>
            <person name="Gnerre S."/>
            <person name="Jaffe D."/>
            <person name="MacCallum I."/>
            <person name="Young S."/>
            <person name="Walker B.J."/>
            <person name="Lander E."/>
            <person name="Lindblad-Toh K."/>
        </authorList>
    </citation>
    <scope>NUCLEOTIDE SEQUENCE [LARGE SCALE GENOMIC DNA]</scope>
    <source>
        <strain evidence="12">Wild caught</strain>
    </source>
</reference>
<dbReference type="STRING" id="7897.ENSLACP00000000271"/>
<dbReference type="Proteomes" id="UP000008672">
    <property type="component" value="Unassembled WGS sequence"/>
</dbReference>
<dbReference type="GO" id="GO:0051017">
    <property type="term" value="P:actin filament bundle assembly"/>
    <property type="evidence" value="ECO:0007669"/>
    <property type="project" value="TreeGrafter"/>
</dbReference>
<dbReference type="EMBL" id="AFYH01268573">
    <property type="status" value="NOT_ANNOTATED_CDS"/>
    <property type="molecule type" value="Genomic_DNA"/>
</dbReference>
<evidence type="ECO:0000313" key="12">
    <source>
        <dbReference type="Proteomes" id="UP000008672"/>
    </source>
</evidence>
<keyword evidence="5" id="KW-0175">Coiled coil</keyword>
<gene>
    <name evidence="11" type="primary">LOC102360735</name>
</gene>
<proteinExistence type="predicted"/>
<dbReference type="EMBL" id="AFYH01268577">
    <property type="status" value="NOT_ANNOTATED_CDS"/>
    <property type="molecule type" value="Genomic_DNA"/>
</dbReference>
<dbReference type="EMBL" id="AFYH01268574">
    <property type="status" value="NOT_ANNOTATED_CDS"/>
    <property type="molecule type" value="Genomic_DNA"/>
</dbReference>
<protein>
    <submittedName>
        <fullName evidence="11">BAR/IMD domain containing adaptor protein 2a</fullName>
    </submittedName>
</protein>
<evidence type="ECO:0000256" key="4">
    <source>
        <dbReference type="ARBA" id="ARBA00022553"/>
    </source>
</evidence>
<keyword evidence="4" id="KW-0597">Phosphoprotein</keyword>
<dbReference type="PROSITE" id="PS51338">
    <property type="entry name" value="IMD"/>
    <property type="match status" value="1"/>
</dbReference>
<evidence type="ECO:0000256" key="3">
    <source>
        <dbReference type="ARBA" id="ARBA00022490"/>
    </source>
</evidence>
<dbReference type="FunFam" id="2.30.30.40:FF:000018">
    <property type="entry name" value="Brain-specific angiogenesis inhibitor 1-associated protein 2"/>
    <property type="match status" value="1"/>
</dbReference>
<dbReference type="GO" id="GO:0007009">
    <property type="term" value="P:plasma membrane organization"/>
    <property type="evidence" value="ECO:0007669"/>
    <property type="project" value="InterPro"/>
</dbReference>
<evidence type="ECO:0000256" key="7">
    <source>
        <dbReference type="PROSITE-ProRule" id="PRU00192"/>
    </source>
</evidence>
<dbReference type="Pfam" id="PF08397">
    <property type="entry name" value="IMD"/>
    <property type="match status" value="1"/>
</dbReference>
<feature type="region of interest" description="Disordered" evidence="8">
    <location>
        <begin position="151"/>
        <end position="176"/>
    </location>
</feature>
<dbReference type="EMBL" id="AFYH01268575">
    <property type="status" value="NOT_ANNOTATED_CDS"/>
    <property type="molecule type" value="Genomic_DNA"/>
</dbReference>
<dbReference type="GO" id="GO:0005856">
    <property type="term" value="C:cytoskeleton"/>
    <property type="evidence" value="ECO:0007669"/>
    <property type="project" value="UniProtKB-SubCell"/>
</dbReference>
<dbReference type="InterPro" id="IPR001452">
    <property type="entry name" value="SH3_domain"/>
</dbReference>